<protein>
    <submittedName>
        <fullName evidence="1">Uncharacterized protein</fullName>
    </submittedName>
</protein>
<proteinExistence type="predicted"/>
<evidence type="ECO:0000313" key="1">
    <source>
        <dbReference type="EMBL" id="QSS66551.1"/>
    </source>
</evidence>
<sequence length="152" mass="17305">MSTVQSWTWDTEISEATANSQDPSEASSALRPRWTRYCEPLQALTSLHYRYSGKWFPNCNAIMPSNFPAPLLPHQSSLEELVVYAQPHQHISLQHPTGDVMKTMRGFAALKRLGLPAWWMVRPSSKHRERQVTGASYSAKIVEMLPLKLEIL</sequence>
<dbReference type="OrthoDB" id="4540494at2759"/>
<dbReference type="AlphaFoldDB" id="A0A8A1MKB1"/>
<accession>A0A8A1MKB1</accession>
<dbReference type="Proteomes" id="UP000663671">
    <property type="component" value="Chromosome 6"/>
</dbReference>
<organism evidence="1 2">
    <name type="scientific">Ajellomyces capsulatus</name>
    <name type="common">Darling's disease fungus</name>
    <name type="synonym">Histoplasma capsulatum</name>
    <dbReference type="NCBI Taxonomy" id="5037"/>
    <lineage>
        <taxon>Eukaryota</taxon>
        <taxon>Fungi</taxon>
        <taxon>Dikarya</taxon>
        <taxon>Ascomycota</taxon>
        <taxon>Pezizomycotina</taxon>
        <taxon>Eurotiomycetes</taxon>
        <taxon>Eurotiomycetidae</taxon>
        <taxon>Onygenales</taxon>
        <taxon>Ajellomycetaceae</taxon>
        <taxon>Histoplasma</taxon>
    </lineage>
</organism>
<dbReference type="EMBL" id="CP069116">
    <property type="protein sequence ID" value="QSS66551.1"/>
    <property type="molecule type" value="Genomic_DNA"/>
</dbReference>
<name>A0A8A1MKB1_AJECA</name>
<reference evidence="1" key="1">
    <citation type="submission" date="2021-01" db="EMBL/GenBank/DDBJ databases">
        <title>Chromosome-level genome assembly of a human fungal pathogen reveals clustering of transcriptionally co-regulated genes.</title>
        <authorList>
            <person name="Voorhies M."/>
            <person name="Cohen S."/>
            <person name="Shea T.P."/>
            <person name="Petrus S."/>
            <person name="Munoz J.F."/>
            <person name="Poplawski S."/>
            <person name="Goldman W.E."/>
            <person name="Michael T."/>
            <person name="Cuomo C.A."/>
            <person name="Sil A."/>
            <person name="Beyhan S."/>
        </authorList>
    </citation>
    <scope>NUCLEOTIDE SEQUENCE</scope>
    <source>
        <strain evidence="1">WU24</strain>
    </source>
</reference>
<evidence type="ECO:0000313" key="2">
    <source>
        <dbReference type="Proteomes" id="UP000663671"/>
    </source>
</evidence>
<gene>
    <name evidence="1" type="ORF">I7I51_02739</name>
</gene>
<dbReference type="VEuPathDB" id="FungiDB:I7I51_02739"/>